<evidence type="ECO:0000313" key="2">
    <source>
        <dbReference type="EMBL" id="KAJ8919144.1"/>
    </source>
</evidence>
<dbReference type="Proteomes" id="UP001159042">
    <property type="component" value="Unassembled WGS sequence"/>
</dbReference>
<evidence type="ECO:0000259" key="1">
    <source>
        <dbReference type="Pfam" id="PF14846"/>
    </source>
</evidence>
<name>A0AAV8VY55_9CUCU</name>
<protein>
    <recommendedName>
        <fullName evidence="1">DUF4485 domain-containing protein</fullName>
    </recommendedName>
</protein>
<dbReference type="AlphaFoldDB" id="A0AAV8VY55"/>
<dbReference type="InterPro" id="IPR027831">
    <property type="entry name" value="DUF4485"/>
</dbReference>
<evidence type="ECO:0000313" key="3">
    <source>
        <dbReference type="Proteomes" id="UP001159042"/>
    </source>
</evidence>
<keyword evidence="3" id="KW-1185">Reference proteome</keyword>
<organism evidence="2 3">
    <name type="scientific">Exocentrus adspersus</name>
    <dbReference type="NCBI Taxonomy" id="1586481"/>
    <lineage>
        <taxon>Eukaryota</taxon>
        <taxon>Metazoa</taxon>
        <taxon>Ecdysozoa</taxon>
        <taxon>Arthropoda</taxon>
        <taxon>Hexapoda</taxon>
        <taxon>Insecta</taxon>
        <taxon>Pterygota</taxon>
        <taxon>Neoptera</taxon>
        <taxon>Endopterygota</taxon>
        <taxon>Coleoptera</taxon>
        <taxon>Polyphaga</taxon>
        <taxon>Cucujiformia</taxon>
        <taxon>Chrysomeloidea</taxon>
        <taxon>Cerambycidae</taxon>
        <taxon>Lamiinae</taxon>
        <taxon>Acanthocinini</taxon>
        <taxon>Exocentrus</taxon>
    </lineage>
</organism>
<sequence length="158" mass="18420">MAEEEAPLQTNPLDENFFYNSMLAKALVQLIPPNERVILKAWFDKLLELCKTPTEKELRNEYMWFILLMLQCQKVREPFNSMPPRELVPLRDAVPTKIYEEVLVANDDNMAWLDNLDVTQGEKRVRFTNSPPSAFFNNQPVPHEGIICYISAFSDREV</sequence>
<accession>A0AAV8VY55</accession>
<reference evidence="2 3" key="1">
    <citation type="journal article" date="2023" name="Insect Mol. Biol.">
        <title>Genome sequencing provides insights into the evolution of gene families encoding plant cell wall-degrading enzymes in longhorned beetles.</title>
        <authorList>
            <person name="Shin N.R."/>
            <person name="Okamura Y."/>
            <person name="Kirsch R."/>
            <person name="Pauchet Y."/>
        </authorList>
    </citation>
    <scope>NUCLEOTIDE SEQUENCE [LARGE SCALE GENOMIC DNA]</scope>
    <source>
        <strain evidence="2">EAD_L_NR</strain>
    </source>
</reference>
<gene>
    <name evidence="2" type="ORF">NQ315_012129</name>
</gene>
<proteinExistence type="predicted"/>
<comment type="caution">
    <text evidence="2">The sequence shown here is derived from an EMBL/GenBank/DDBJ whole genome shotgun (WGS) entry which is preliminary data.</text>
</comment>
<dbReference type="EMBL" id="JANEYG010000020">
    <property type="protein sequence ID" value="KAJ8919144.1"/>
    <property type="molecule type" value="Genomic_DNA"/>
</dbReference>
<dbReference type="Pfam" id="PF14846">
    <property type="entry name" value="DUF4485"/>
    <property type="match status" value="1"/>
</dbReference>
<feature type="domain" description="DUF4485" evidence="1">
    <location>
        <begin position="13"/>
        <end position="91"/>
    </location>
</feature>